<comment type="caution">
    <text evidence="2">The sequence shown here is derived from an EMBL/GenBank/DDBJ whole genome shotgun (WGS) entry which is preliminary data.</text>
</comment>
<dbReference type="GeneID" id="92047707"/>
<dbReference type="Proteomes" id="UP001433268">
    <property type="component" value="Unassembled WGS sequence"/>
</dbReference>
<dbReference type="EMBL" id="JAQQWN010000007">
    <property type="protein sequence ID" value="KAK8075669.1"/>
    <property type="molecule type" value="Genomic_DNA"/>
</dbReference>
<gene>
    <name evidence="2" type="ORF">PG997_010332</name>
</gene>
<organism evidence="2 3">
    <name type="scientific">Apiospora hydei</name>
    <dbReference type="NCBI Taxonomy" id="1337664"/>
    <lineage>
        <taxon>Eukaryota</taxon>
        <taxon>Fungi</taxon>
        <taxon>Dikarya</taxon>
        <taxon>Ascomycota</taxon>
        <taxon>Pezizomycotina</taxon>
        <taxon>Sordariomycetes</taxon>
        <taxon>Xylariomycetidae</taxon>
        <taxon>Amphisphaeriales</taxon>
        <taxon>Apiosporaceae</taxon>
        <taxon>Apiospora</taxon>
    </lineage>
</organism>
<dbReference type="InterPro" id="IPR000073">
    <property type="entry name" value="AB_hydrolase_1"/>
</dbReference>
<dbReference type="RefSeq" id="XP_066666609.1">
    <property type="nucleotide sequence ID" value="XM_066814647.1"/>
</dbReference>
<protein>
    <submittedName>
        <fullName evidence="2">Polyketide synthase</fullName>
    </submittedName>
</protein>
<proteinExistence type="predicted"/>
<dbReference type="InterPro" id="IPR029058">
    <property type="entry name" value="AB_hydrolase_fold"/>
</dbReference>
<evidence type="ECO:0000259" key="1">
    <source>
        <dbReference type="Pfam" id="PF12697"/>
    </source>
</evidence>
<dbReference type="SUPFAM" id="SSF53474">
    <property type="entry name" value="alpha/beta-Hydrolases"/>
    <property type="match status" value="1"/>
</dbReference>
<keyword evidence="3" id="KW-1185">Reference proteome</keyword>
<evidence type="ECO:0000313" key="2">
    <source>
        <dbReference type="EMBL" id="KAK8075669.1"/>
    </source>
</evidence>
<dbReference type="Pfam" id="PF12697">
    <property type="entry name" value="Abhydrolase_6"/>
    <property type="match status" value="1"/>
</dbReference>
<accession>A0ABR1VWQ9</accession>
<dbReference type="Gene3D" id="3.40.50.1820">
    <property type="entry name" value="alpha/beta hydrolase"/>
    <property type="match status" value="1"/>
</dbReference>
<sequence>MESNPEVIQDGCVTAIGQSPQAIPAFLIHDGGGTTFSYHCLEPLGRFTYGIFNPYFGSGERFEGGIRGMARLYADIIRRTCLEAEFPAKRNPDGTANVLVGGWSMGGLLSLEVAKVLTGDSDVRVVGVLMVDSMYTVDPPSVRLESWDSLDLGHSKNEFLSLQAMKEAVRVIHEWKPPVWSGQQAELRPRISLVRALDAIPTSNSDRIHFADVYRHDRALGWDRYEKDMFAEVLEVRGDHFEMFNFKNIPEVSTAIQRCFDRLEVMDDYQGFL</sequence>
<evidence type="ECO:0000313" key="3">
    <source>
        <dbReference type="Proteomes" id="UP001433268"/>
    </source>
</evidence>
<reference evidence="2 3" key="1">
    <citation type="submission" date="2023-01" db="EMBL/GenBank/DDBJ databases">
        <title>Analysis of 21 Apiospora genomes using comparative genomics revels a genus with tremendous synthesis potential of carbohydrate active enzymes and secondary metabolites.</title>
        <authorList>
            <person name="Sorensen T."/>
        </authorList>
    </citation>
    <scope>NUCLEOTIDE SEQUENCE [LARGE SCALE GENOMIC DNA]</scope>
    <source>
        <strain evidence="2 3">CBS 114990</strain>
    </source>
</reference>
<feature type="domain" description="AB hydrolase-1" evidence="1">
    <location>
        <begin position="55"/>
        <end position="240"/>
    </location>
</feature>
<name>A0ABR1VWQ9_9PEZI</name>